<organism evidence="1 2">
    <name type="scientific">Psilocybe cubensis</name>
    <name type="common">Psychedelic mushroom</name>
    <name type="synonym">Stropharia cubensis</name>
    <dbReference type="NCBI Taxonomy" id="181762"/>
    <lineage>
        <taxon>Eukaryota</taxon>
        <taxon>Fungi</taxon>
        <taxon>Dikarya</taxon>
        <taxon>Basidiomycota</taxon>
        <taxon>Agaricomycotina</taxon>
        <taxon>Agaricomycetes</taxon>
        <taxon>Agaricomycetidae</taxon>
        <taxon>Agaricales</taxon>
        <taxon>Agaricineae</taxon>
        <taxon>Strophariaceae</taxon>
        <taxon>Psilocybe</taxon>
    </lineage>
</organism>
<dbReference type="Proteomes" id="UP000664032">
    <property type="component" value="Unassembled WGS sequence"/>
</dbReference>
<evidence type="ECO:0000313" key="1">
    <source>
        <dbReference type="EMBL" id="KAH9478892.1"/>
    </source>
</evidence>
<dbReference type="EMBL" id="JAFIQS020000008">
    <property type="protein sequence ID" value="KAH9478892.1"/>
    <property type="molecule type" value="Genomic_DNA"/>
</dbReference>
<protein>
    <submittedName>
        <fullName evidence="1">Alpha-factor-transporting ATPase</fullName>
    </submittedName>
</protein>
<evidence type="ECO:0000313" key="2">
    <source>
        <dbReference type="Proteomes" id="UP000664032"/>
    </source>
</evidence>
<reference evidence="1" key="1">
    <citation type="submission" date="2021-10" db="EMBL/GenBank/DDBJ databases">
        <title>Psilocybe cubensis genome.</title>
        <authorList>
            <person name="Mckernan K.J."/>
            <person name="Crawford S."/>
            <person name="Trippe A."/>
            <person name="Kane L.T."/>
            <person name="Mclaughlin S."/>
        </authorList>
    </citation>
    <scope>NUCLEOTIDE SEQUENCE</scope>
    <source>
        <strain evidence="1">MGC-MH-2018</strain>
    </source>
</reference>
<proteinExistence type="predicted"/>
<comment type="caution">
    <text evidence="1">The sequence shown here is derived from an EMBL/GenBank/DDBJ whole genome shotgun (WGS) entry which is preliminary data.</text>
</comment>
<keyword evidence="2" id="KW-1185">Reference proteome</keyword>
<sequence length="640" mass="70564">MSGIELLRYIFSGGLALYNVTFAYPSRPTVPVLSDISLFLPANDTTFIVGSSGSGKSTVTHLLLKIYEPQQGLMNFDEWDMGLLDQTWLRSHVACVGQQGAAGVVIFDEKSIYENIAMALHDHPNGLPSRRQVEGACRAALLHEFVRDLPQGYDTLLGGGAGIGVSGGQKQRLAIARALLRNPAVLILGDLQTRPLPPSTLWRHNKTTIVITHDLSQITAQDFVYVLKDGRVVEQGYRSDLEEVKADYGSDQGEFKKLMDAQRETGGFLPEKDDEEKPVPALDLQEEADENKDKDTPQYLKHQSLTLRPMTFGAWMFYVLDDLIGTKPAIAASATVHPSNETQESLENQPRRGLPTSPDSAHTVNTRRYSLPPTPTSATFTASTYRMSTATAATYKEDDGEEYQDVESEEPLPPFWALMRIAYRSISRKLLLFFGLVVCVMNGAMTPIFSYLLSRLLYVVSIGAQDLNAINTYGGLVLGAAGMEGFLLGVKYFVMETVGISWATSLRKRTCGKIMSQDRAWFDLSKHSPARLVQILIKDGDDARDLIAVVWGQMVVVVAMLSVGLVWALVAGWQLTLAGMAIAPIFAGVMAIQTKLVGRCEVRNKRAREEVARGYYDVSNDYSHPDSVLSTKQTVDYNAM</sequence>
<gene>
    <name evidence="1" type="ORF">JR316_0009354</name>
</gene>
<name>A0ACB8GTX5_PSICU</name>
<accession>A0ACB8GTX5</accession>